<accession>A0A552WTL6</accession>
<reference evidence="1 2" key="1">
    <citation type="submission" date="2019-07" db="EMBL/GenBank/DDBJ databases">
        <title>Georgenia wutianyii sp. nov. and Georgenia *** sp. nov. isolated from plateau pika (Ochotona curzoniae) in the Qinghai-Tibet plateau of China.</title>
        <authorList>
            <person name="Tian Z."/>
        </authorList>
    </citation>
    <scope>NUCLEOTIDE SEQUENCE [LARGE SCALE GENOMIC DNA]</scope>
    <source>
        <strain evidence="1 2">Z446</strain>
    </source>
</reference>
<keyword evidence="2" id="KW-1185">Reference proteome</keyword>
<dbReference type="EMBL" id="VJXR01000014">
    <property type="protein sequence ID" value="TRW46046.1"/>
    <property type="molecule type" value="Genomic_DNA"/>
</dbReference>
<name>A0A552WTL6_9MICO</name>
<dbReference type="AlphaFoldDB" id="A0A552WTL6"/>
<dbReference type="RefSeq" id="WP_143417818.1">
    <property type="nucleotide sequence ID" value="NZ_VJXR01000014.1"/>
</dbReference>
<evidence type="ECO:0000313" key="1">
    <source>
        <dbReference type="EMBL" id="TRW46046.1"/>
    </source>
</evidence>
<gene>
    <name evidence="1" type="ORF">FJ693_07015</name>
</gene>
<proteinExistence type="predicted"/>
<sequence length="63" mass="6828">MTAIALDVELELEVATSRWWDRTDGAIDPLADCARVWCDDSAGPTLVVGGFCECCGARDHDDL</sequence>
<comment type="caution">
    <text evidence="1">The sequence shown here is derived from an EMBL/GenBank/DDBJ whole genome shotgun (WGS) entry which is preliminary data.</text>
</comment>
<protein>
    <submittedName>
        <fullName evidence="1">Uncharacterized protein</fullName>
    </submittedName>
</protein>
<evidence type="ECO:0000313" key="2">
    <source>
        <dbReference type="Proteomes" id="UP000318693"/>
    </source>
</evidence>
<organism evidence="1 2">
    <name type="scientific">Georgenia yuyongxinii</name>
    <dbReference type="NCBI Taxonomy" id="2589797"/>
    <lineage>
        <taxon>Bacteria</taxon>
        <taxon>Bacillati</taxon>
        <taxon>Actinomycetota</taxon>
        <taxon>Actinomycetes</taxon>
        <taxon>Micrococcales</taxon>
        <taxon>Bogoriellaceae</taxon>
        <taxon>Georgenia</taxon>
    </lineage>
</organism>
<dbReference type="Proteomes" id="UP000318693">
    <property type="component" value="Unassembled WGS sequence"/>
</dbReference>